<evidence type="ECO:0000256" key="3">
    <source>
        <dbReference type="ARBA" id="ARBA00022741"/>
    </source>
</evidence>
<evidence type="ECO:0000256" key="1">
    <source>
        <dbReference type="ARBA" id="ARBA00022527"/>
    </source>
</evidence>
<dbReference type="InterPro" id="IPR051681">
    <property type="entry name" value="Ser/Thr_Kinases-Pseudokinases"/>
</dbReference>
<name>A0A150GCE0_GONPE</name>
<dbReference type="SMART" id="SM00220">
    <property type="entry name" value="S_TKc"/>
    <property type="match status" value="1"/>
</dbReference>
<organism evidence="8 9">
    <name type="scientific">Gonium pectorale</name>
    <name type="common">Green alga</name>
    <dbReference type="NCBI Taxonomy" id="33097"/>
    <lineage>
        <taxon>Eukaryota</taxon>
        <taxon>Viridiplantae</taxon>
        <taxon>Chlorophyta</taxon>
        <taxon>core chlorophytes</taxon>
        <taxon>Chlorophyceae</taxon>
        <taxon>CS clade</taxon>
        <taxon>Chlamydomonadales</taxon>
        <taxon>Volvocaceae</taxon>
        <taxon>Gonium</taxon>
    </lineage>
</organism>
<dbReference type="InterPro" id="IPR017441">
    <property type="entry name" value="Protein_kinase_ATP_BS"/>
</dbReference>
<keyword evidence="9" id="KW-1185">Reference proteome</keyword>
<dbReference type="PROSITE" id="PS00107">
    <property type="entry name" value="PROTEIN_KINASE_ATP"/>
    <property type="match status" value="1"/>
</dbReference>
<evidence type="ECO:0000259" key="7">
    <source>
        <dbReference type="PROSITE" id="PS50011"/>
    </source>
</evidence>
<dbReference type="PROSITE" id="PS00108">
    <property type="entry name" value="PROTEIN_KINASE_ST"/>
    <property type="match status" value="1"/>
</dbReference>
<keyword evidence="5 6" id="KW-0067">ATP-binding</keyword>
<evidence type="ECO:0000256" key="2">
    <source>
        <dbReference type="ARBA" id="ARBA00022679"/>
    </source>
</evidence>
<dbReference type="Pfam" id="PF07714">
    <property type="entry name" value="PK_Tyr_Ser-Thr"/>
    <property type="match status" value="2"/>
</dbReference>
<dbReference type="SUPFAM" id="SSF56112">
    <property type="entry name" value="Protein kinase-like (PK-like)"/>
    <property type="match status" value="1"/>
</dbReference>
<dbReference type="GO" id="GO:0004674">
    <property type="term" value="F:protein serine/threonine kinase activity"/>
    <property type="evidence" value="ECO:0007669"/>
    <property type="project" value="UniProtKB-KW"/>
</dbReference>
<proteinExistence type="predicted"/>
<dbReference type="FunFam" id="1.10.510.10:FF:001308">
    <property type="entry name" value="Predicted protein"/>
    <property type="match status" value="1"/>
</dbReference>
<dbReference type="PROSITE" id="PS50011">
    <property type="entry name" value="PROTEIN_KINASE_DOM"/>
    <property type="match status" value="1"/>
</dbReference>
<sequence length="630" mass="65568">MDPRVKDVNYKGPSCSCFAFLSRNARRQGHRPSSTGLSAAAPAAELDAPQALPGDRPVSGAALPMPLPTSMGAGVGPSAGVVAIGVNGIGASCPVESANSSFTIPASTIVELASAQLPTLHCVAAALTSDSRILGHAGSSLTAGQDILSSILSEGCGPMPPGGPSSFAQSGEISRSGLAAGVPSVLNLDTGHVSTTAVEALRNQLLFDQQQGMGGRPIEVENLEKVGQGSFGVVYRGVWQGAHVAIKYLLSSSDQQLAASATEALLSKLLAHPNVVQTFAFKVVELTCECGTASAAAVEDGEHAAALEGAGLLESFHSGDGFGVPYLGEEGVTRTSPASLLKYRGLLGEIRAKPHDVMTQIVMEYCDRGSLQRAIDKNLFRASSRWNARVALRALLRTAREVAQGMCHLHASQIVHGDLKPGNVLLKSSRADRRGFVAKVGDFGLSRLLHGADRSHLECEPDGTGTLAYMAPEVLNGSMCPAADVYSFGVLLWQLVTGERPFADVHPGRMWVGICSGTLRLEWPADVHPMVRKLGDACLSPDKRLRPTFTRIARGLGVIETVVRNEGAVAAAAAVQAAQISGRNSGSWYREMSGSGGARGGGLSGGNDSAAALAGPGRRRCHRAAVWRLA</sequence>
<dbReference type="InterPro" id="IPR001245">
    <property type="entry name" value="Ser-Thr/Tyr_kinase_cat_dom"/>
</dbReference>
<dbReference type="Gene3D" id="1.10.510.10">
    <property type="entry name" value="Transferase(Phosphotransferase) domain 1"/>
    <property type="match status" value="1"/>
</dbReference>
<evidence type="ECO:0000256" key="4">
    <source>
        <dbReference type="ARBA" id="ARBA00022777"/>
    </source>
</evidence>
<dbReference type="PANTHER" id="PTHR44329:SF289">
    <property type="entry name" value="SERINE_THREONINE-PROTEIN KINASE VIK"/>
    <property type="match status" value="1"/>
</dbReference>
<comment type="caution">
    <text evidence="8">The sequence shown here is derived from an EMBL/GenBank/DDBJ whole genome shotgun (WGS) entry which is preliminary data.</text>
</comment>
<dbReference type="EMBL" id="LSYV01000035">
    <property type="protein sequence ID" value="KXZ47521.1"/>
    <property type="molecule type" value="Genomic_DNA"/>
</dbReference>
<accession>A0A150GCE0</accession>
<feature type="domain" description="Protein kinase" evidence="7">
    <location>
        <begin position="220"/>
        <end position="563"/>
    </location>
</feature>
<reference evidence="9" key="1">
    <citation type="journal article" date="2016" name="Nat. Commun.">
        <title>The Gonium pectorale genome demonstrates co-option of cell cycle regulation during the evolution of multicellularity.</title>
        <authorList>
            <person name="Hanschen E.R."/>
            <person name="Marriage T.N."/>
            <person name="Ferris P.J."/>
            <person name="Hamaji T."/>
            <person name="Toyoda A."/>
            <person name="Fujiyama A."/>
            <person name="Neme R."/>
            <person name="Noguchi H."/>
            <person name="Minakuchi Y."/>
            <person name="Suzuki M."/>
            <person name="Kawai-Toyooka H."/>
            <person name="Smith D.R."/>
            <person name="Sparks H."/>
            <person name="Anderson J."/>
            <person name="Bakaric R."/>
            <person name="Luria V."/>
            <person name="Karger A."/>
            <person name="Kirschner M.W."/>
            <person name="Durand P.M."/>
            <person name="Michod R.E."/>
            <person name="Nozaki H."/>
            <person name="Olson B.J."/>
        </authorList>
    </citation>
    <scope>NUCLEOTIDE SEQUENCE [LARGE SCALE GENOMIC DNA]</scope>
    <source>
        <strain evidence="9">NIES-2863</strain>
    </source>
</reference>
<keyword evidence="4" id="KW-0418">Kinase</keyword>
<dbReference type="OrthoDB" id="1711006at2759"/>
<dbReference type="InterPro" id="IPR011009">
    <property type="entry name" value="Kinase-like_dom_sf"/>
</dbReference>
<evidence type="ECO:0000256" key="5">
    <source>
        <dbReference type="ARBA" id="ARBA00022840"/>
    </source>
</evidence>
<dbReference type="Gene3D" id="3.30.200.20">
    <property type="entry name" value="Phosphorylase Kinase, domain 1"/>
    <property type="match status" value="1"/>
</dbReference>
<dbReference type="PANTHER" id="PTHR44329">
    <property type="entry name" value="SERINE/THREONINE-PROTEIN KINASE TNNI3K-RELATED"/>
    <property type="match status" value="1"/>
</dbReference>
<keyword evidence="2" id="KW-0808">Transferase</keyword>
<dbReference type="InterPro" id="IPR008271">
    <property type="entry name" value="Ser/Thr_kinase_AS"/>
</dbReference>
<gene>
    <name evidence="8" type="ORF">GPECTOR_34g680</name>
</gene>
<dbReference type="InterPro" id="IPR000719">
    <property type="entry name" value="Prot_kinase_dom"/>
</dbReference>
<keyword evidence="1" id="KW-0723">Serine/threonine-protein kinase</keyword>
<evidence type="ECO:0000313" key="9">
    <source>
        <dbReference type="Proteomes" id="UP000075714"/>
    </source>
</evidence>
<evidence type="ECO:0000313" key="8">
    <source>
        <dbReference type="EMBL" id="KXZ47521.1"/>
    </source>
</evidence>
<dbReference type="STRING" id="33097.A0A150GCE0"/>
<keyword evidence="3 6" id="KW-0547">Nucleotide-binding</keyword>
<dbReference type="GO" id="GO:0005524">
    <property type="term" value="F:ATP binding"/>
    <property type="evidence" value="ECO:0007669"/>
    <property type="project" value="UniProtKB-UniRule"/>
</dbReference>
<dbReference type="AlphaFoldDB" id="A0A150GCE0"/>
<dbReference type="Proteomes" id="UP000075714">
    <property type="component" value="Unassembled WGS sequence"/>
</dbReference>
<protein>
    <recommendedName>
        <fullName evidence="7">Protein kinase domain-containing protein</fullName>
    </recommendedName>
</protein>
<evidence type="ECO:0000256" key="6">
    <source>
        <dbReference type="PROSITE-ProRule" id="PRU10141"/>
    </source>
</evidence>
<feature type="binding site" evidence="6">
    <location>
        <position position="247"/>
    </location>
    <ligand>
        <name>ATP</name>
        <dbReference type="ChEBI" id="CHEBI:30616"/>
    </ligand>
</feature>